<dbReference type="STRING" id="1617426.TR69_WS6001000559"/>
<dbReference type="Proteomes" id="UP000070457">
    <property type="component" value="Unassembled WGS sequence"/>
</dbReference>
<dbReference type="AlphaFoldDB" id="A0A136LY28"/>
<accession>A0A136LY28</accession>
<sequence length="610" mass="68499">MEFVSGTQNGGVIEELMQVTAERAEQHKRLSGSRRVHGERMNQILTGDPTFRLNRAHLLAVTIHDMITKGSRTSEQLDMDFIGDYVEILSSPGASYTDQTEGLYALGLALAKHRLEHRLEEWRARFTLDRSDADPLSAEEDEFLNSVIAGSLQTRGIPDSPEMVGSVRAQISQALFDGGAAVTPEMRAFRLPLDLLHLIETMQETDLDAIRLYGAEQLDNLNFPNPDRPASTWRDSMESLWLAAMLQIITDDRLASALRSASYRYLNADSPFMQRAVIIHNDGEEYVARNTARIEDIMQDAYTETCILHGVVPGIAEQSHRVKKIGSILEKLSRNRADAQEGTVADGIGYLAKVPDLPPHINKPLFMFEMGVQLAKDLQKANLNLRIGHTREQDHTVEINYGSPEEVHRAIEQIQKRHDFLEMEQDGDIYTVKIHISKRNSPDGQTGRAFHVVLGPARKPRFADNGQPGYQGVHVSAVYERPHSAHDGGTSRNGAEFRIVEETAKENNDIGYAADFLYRAENAMGLLGELVRAEEYTLASNLVTEQLAKIKRIHTRSALLRTGTHLWLHPITLNQLIVLGNQLPKLQTLVARHYNDLYPADYQDILRDLL</sequence>
<proteinExistence type="predicted"/>
<name>A0A136LY28_9BACT</name>
<comment type="caution">
    <text evidence="1">The sequence shown here is derived from an EMBL/GenBank/DDBJ whole genome shotgun (WGS) entry which is preliminary data.</text>
</comment>
<evidence type="ECO:0000313" key="1">
    <source>
        <dbReference type="EMBL" id="KXK26553.1"/>
    </source>
</evidence>
<organism evidence="1 2">
    <name type="scientific">candidate division WS6 bacterium OLB20</name>
    <dbReference type="NCBI Taxonomy" id="1617426"/>
    <lineage>
        <taxon>Bacteria</taxon>
        <taxon>Candidatus Dojkabacteria</taxon>
    </lineage>
</organism>
<gene>
    <name evidence="1" type="ORF">TR69_WS6001000559</name>
</gene>
<protein>
    <submittedName>
        <fullName evidence="1">Uncharacterized protein</fullName>
    </submittedName>
</protein>
<evidence type="ECO:0000313" key="2">
    <source>
        <dbReference type="Proteomes" id="UP000070457"/>
    </source>
</evidence>
<dbReference type="EMBL" id="JYNZ01000003">
    <property type="protein sequence ID" value="KXK26553.1"/>
    <property type="molecule type" value="Genomic_DNA"/>
</dbReference>
<reference evidence="1 2" key="1">
    <citation type="submission" date="2015-02" db="EMBL/GenBank/DDBJ databases">
        <title>Improved understanding of the partial-nitritation anammox process through 23 genomes representing the majority of the microbial community.</title>
        <authorList>
            <person name="Speth D.R."/>
            <person name="In T Zandt M."/>
            <person name="Guerrero Cruz S."/>
            <person name="Jetten M.S."/>
            <person name="Dutilh B.E."/>
        </authorList>
    </citation>
    <scope>NUCLEOTIDE SEQUENCE [LARGE SCALE GENOMIC DNA]</scope>
    <source>
        <strain evidence="1">OLB20</strain>
    </source>
</reference>